<dbReference type="InterPro" id="IPR001296">
    <property type="entry name" value="Glyco_trans_1"/>
</dbReference>
<evidence type="ECO:0000313" key="2">
    <source>
        <dbReference type="EMBL" id="TWV40110.1"/>
    </source>
</evidence>
<proteinExistence type="predicted"/>
<dbReference type="Proteomes" id="UP000319026">
    <property type="component" value="Unassembled WGS sequence"/>
</dbReference>
<organism evidence="3 5">
    <name type="scientific">Bacteroides fragilis</name>
    <dbReference type="NCBI Taxonomy" id="817"/>
    <lineage>
        <taxon>Bacteria</taxon>
        <taxon>Pseudomonadati</taxon>
        <taxon>Bacteroidota</taxon>
        <taxon>Bacteroidia</taxon>
        <taxon>Bacteroidales</taxon>
        <taxon>Bacteroidaceae</taxon>
        <taxon>Bacteroides</taxon>
    </lineage>
</organism>
<name>A0AB38PJ90_BACFG</name>
<gene>
    <name evidence="3" type="ORF">FSA03_16245</name>
    <name evidence="2" type="ORF">FSA06_16255</name>
</gene>
<dbReference type="GO" id="GO:0016757">
    <property type="term" value="F:glycosyltransferase activity"/>
    <property type="evidence" value="ECO:0007669"/>
    <property type="project" value="InterPro"/>
</dbReference>
<dbReference type="SUPFAM" id="SSF53756">
    <property type="entry name" value="UDP-Glycosyltransferase/glycogen phosphorylase"/>
    <property type="match status" value="1"/>
</dbReference>
<sequence length="382" mass="44512">MNIVFVGLSGVPYARRAIDTRLLSFANLFTSSNHDVVILNRYSALKPNWEYDAQFIDDRVSVIELCNLKGIPKCMSKFLLIYTIIIEFWKLIFLNKKKKIDVLHVASGHFIDIFYYVIIARCIGAKVVYHYCEYRSSFKSRNVYHRINGKLINCYAPKFWDGAICISHFLVSKTKEVNKFIKIIQIPPICDYDYFDHIICEKEASPYLLFCGYTSYSEIIYMIIDAYNKSRIKEVASLKMVINGNPVVISEIRRYCPKMEILQNLKYTDLISMFKGALALFIPLRNTIQDIARFPNKICEYTACHGVVVTTRYGEIPYYFEDKINALIADDFNVASIAEQLDWLYDNMDQTARIKKNSYLLGRRVFNLISYKDSVTEFLKEL</sequence>
<reference evidence="3 5" key="2">
    <citation type="submission" date="2019-07" db="EMBL/GenBank/DDBJ databases">
        <title>Genome Sequencing of Bacteroides fragilis.</title>
        <authorList>
            <person name="Pinto K.M."/>
            <person name="Ruoff K.L."/>
            <person name="Price C.E."/>
            <person name="Valls R.A."/>
            <person name="O'Toole G.A."/>
        </authorList>
    </citation>
    <scope>NUCLEOTIDE SEQUENCE [LARGE SCALE GENOMIC DNA]</scope>
    <source>
        <strain evidence="3 5">AD135F_3B</strain>
    </source>
</reference>
<dbReference type="Gene3D" id="3.40.50.2000">
    <property type="entry name" value="Glycogen Phosphorylase B"/>
    <property type="match status" value="2"/>
</dbReference>
<evidence type="ECO:0000313" key="3">
    <source>
        <dbReference type="EMBL" id="TWV47092.1"/>
    </source>
</evidence>
<protein>
    <submittedName>
        <fullName evidence="3">Glycosyltransferase family 4 protein</fullName>
    </submittedName>
</protein>
<feature type="domain" description="Glycosyl transferase family 1" evidence="1">
    <location>
        <begin position="203"/>
        <end position="359"/>
    </location>
</feature>
<evidence type="ECO:0000313" key="4">
    <source>
        <dbReference type="Proteomes" id="UP000315444"/>
    </source>
</evidence>
<accession>A0AB38PJ90</accession>
<dbReference type="EMBL" id="VOHT01000007">
    <property type="protein sequence ID" value="TWV47092.1"/>
    <property type="molecule type" value="Genomic_DNA"/>
</dbReference>
<evidence type="ECO:0000313" key="5">
    <source>
        <dbReference type="Proteomes" id="UP000319026"/>
    </source>
</evidence>
<dbReference type="EMBL" id="VOHV01000007">
    <property type="protein sequence ID" value="TWV40110.1"/>
    <property type="molecule type" value="Genomic_DNA"/>
</dbReference>
<evidence type="ECO:0000259" key="1">
    <source>
        <dbReference type="Pfam" id="PF00534"/>
    </source>
</evidence>
<dbReference type="Pfam" id="PF00534">
    <property type="entry name" value="Glycos_transf_1"/>
    <property type="match status" value="1"/>
</dbReference>
<reference evidence="2 4" key="1">
    <citation type="submission" date="2019-07" db="EMBL/GenBank/DDBJ databases">
        <title>Genome sequencing of Bacteroides fragilis.</title>
        <authorList>
            <person name="Galasyn E.V."/>
            <person name="Ruoff K.L."/>
            <person name="Price C.E."/>
            <person name="Valls R.A."/>
            <person name="O'Toole G.A."/>
        </authorList>
    </citation>
    <scope>NUCLEOTIDE SEQUENCE [LARGE SCALE GENOMIC DNA]</scope>
    <source>
        <strain evidence="2 4">AD135F_1B</strain>
    </source>
</reference>
<dbReference type="AlphaFoldDB" id="A0AB38PJ90"/>
<dbReference type="RefSeq" id="WP_032560904.1">
    <property type="nucleotide sequence ID" value="NZ_JABAGK010000002.1"/>
</dbReference>
<comment type="caution">
    <text evidence="3">The sequence shown here is derived from an EMBL/GenBank/DDBJ whole genome shotgun (WGS) entry which is preliminary data.</text>
</comment>
<dbReference type="Proteomes" id="UP000315444">
    <property type="component" value="Unassembled WGS sequence"/>
</dbReference>